<sequence length="97" mass="9832">EYGIVASLIITAIALWTKSNRILPIAAALLASFHGMAHGVELAHAGHIVALVTGMVAGMALIYCGGLALGAVFTRYVPYGKKIVGACAALVAVIGLS</sequence>
<protein>
    <submittedName>
        <fullName evidence="2">Urease accessory protein</fullName>
    </submittedName>
</protein>
<keyword evidence="1" id="KW-0812">Transmembrane</keyword>
<dbReference type="Pfam" id="PF04955">
    <property type="entry name" value="HupE_UreJ"/>
    <property type="match status" value="1"/>
</dbReference>
<keyword evidence="1" id="KW-0472">Membrane</keyword>
<accession>A0A3R9U631</accession>
<evidence type="ECO:0000256" key="1">
    <source>
        <dbReference type="SAM" id="Phobius"/>
    </source>
</evidence>
<proteinExistence type="predicted"/>
<feature type="non-terminal residue" evidence="2">
    <location>
        <position position="1"/>
    </location>
</feature>
<evidence type="ECO:0000313" key="2">
    <source>
        <dbReference type="EMBL" id="RSR34395.1"/>
    </source>
</evidence>
<dbReference type="InterPro" id="IPR007038">
    <property type="entry name" value="HupE_UreJ"/>
</dbReference>
<comment type="caution">
    <text evidence="2">The sequence shown here is derived from an EMBL/GenBank/DDBJ whole genome shotgun (WGS) entry which is preliminary data.</text>
</comment>
<keyword evidence="1" id="KW-1133">Transmembrane helix</keyword>
<gene>
    <name evidence="2" type="ORF">EA686_24210</name>
</gene>
<dbReference type="Proteomes" id="UP000280073">
    <property type="component" value="Unassembled WGS sequence"/>
</dbReference>
<dbReference type="AlphaFoldDB" id="A0A3R9U631"/>
<name>A0A3R9U631_ACIBA</name>
<feature type="transmembrane region" description="Helical" evidence="1">
    <location>
        <begin position="46"/>
        <end position="73"/>
    </location>
</feature>
<evidence type="ECO:0000313" key="3">
    <source>
        <dbReference type="Proteomes" id="UP000280073"/>
    </source>
</evidence>
<organism evidence="2 3">
    <name type="scientific">Acinetobacter baumannii</name>
    <dbReference type="NCBI Taxonomy" id="470"/>
    <lineage>
        <taxon>Bacteria</taxon>
        <taxon>Pseudomonadati</taxon>
        <taxon>Pseudomonadota</taxon>
        <taxon>Gammaproteobacteria</taxon>
        <taxon>Moraxellales</taxon>
        <taxon>Moraxellaceae</taxon>
        <taxon>Acinetobacter</taxon>
        <taxon>Acinetobacter calcoaceticus/baumannii complex</taxon>
    </lineage>
</organism>
<feature type="transmembrane region" description="Helical" evidence="1">
    <location>
        <begin position="22"/>
        <end position="40"/>
    </location>
</feature>
<reference evidence="2 3" key="1">
    <citation type="submission" date="2018-10" db="EMBL/GenBank/DDBJ databases">
        <title>GWAS and RNA-Seq identify cryptic mechanisms of antimicrobial resistance in Acinetobacter baumannii.</title>
        <authorList>
            <person name="Sahl J.W."/>
        </authorList>
    </citation>
    <scope>NUCLEOTIDE SEQUENCE [LARGE SCALE GENOMIC DNA]</scope>
    <source>
        <strain evidence="2 3">TG28175</strain>
    </source>
</reference>
<dbReference type="EMBL" id="RFDI01001850">
    <property type="protein sequence ID" value="RSR34395.1"/>
    <property type="molecule type" value="Genomic_DNA"/>
</dbReference>